<dbReference type="PANTHER" id="PTHR35339">
    <property type="entry name" value="LINALOOL DEHYDRATASE_ISOMERASE DOMAIN-CONTAINING PROTEIN"/>
    <property type="match status" value="1"/>
</dbReference>
<protein>
    <recommendedName>
        <fullName evidence="5">DUF2264 domain-containing protein</fullName>
    </recommendedName>
</protein>
<feature type="domain" description="DUF2264" evidence="1">
    <location>
        <begin position="19"/>
        <end position="360"/>
    </location>
</feature>
<dbReference type="PIRSF" id="PIRSF014753">
    <property type="entry name" value="UCP014753"/>
    <property type="match status" value="1"/>
</dbReference>
<dbReference type="Proteomes" id="UP000234240">
    <property type="component" value="Unassembled WGS sequence"/>
</dbReference>
<feature type="domain" description="DUF2264" evidence="2">
    <location>
        <begin position="368"/>
        <end position="586"/>
    </location>
</feature>
<evidence type="ECO:0000313" key="3">
    <source>
        <dbReference type="EMBL" id="PLR40629.1"/>
    </source>
</evidence>
<accession>A0A2N5EDL4</accession>
<gene>
    <name evidence="3" type="ORF">CYR55_04895</name>
</gene>
<reference evidence="3 4" key="1">
    <citation type="submission" date="2017-12" db="EMBL/GenBank/DDBJ databases">
        <title>Characterization of six clinical isolates of Enterochimera gen. nov., a novel genus of the Yersiniaciae family and the three species Enterochimera arupensis sp. nov., Enterochimera coloradensis sp. nov, and Enterochimera californica sp. nov.</title>
        <authorList>
            <person name="Rossi A."/>
            <person name="Fisher M."/>
        </authorList>
    </citation>
    <scope>NUCLEOTIDE SEQUENCE [LARGE SCALE GENOMIC DNA]</scope>
    <source>
        <strain evidence="4">2015-Iso6</strain>
    </source>
</reference>
<dbReference type="EMBL" id="PJZF01000003">
    <property type="protein sequence ID" value="PLR40629.1"/>
    <property type="molecule type" value="Genomic_DNA"/>
</dbReference>
<dbReference type="PANTHER" id="PTHR35339:SF4">
    <property type="entry name" value="LINALOOL DEHYDRATASE_ISOMERASE DOMAIN-CONTAINING PROTEIN"/>
    <property type="match status" value="1"/>
</dbReference>
<sequence length="616" mass="68940">MHPEYTPSPVSPAVGDLTTRPQMQAALNSLLGAVAPYCRAGESGIPLGHFTAHYGPKIAEMEALARMLWGLFPLLAGDGHSDPLPFFIEAIAHGTDPSHPHYWGDVQAYDQRCVEMAVFGIGLALLPQRWRQWFSEAQQQAMFTWLNQSAAAEIPDNNWHYFPILVQVGFHRAGLPFDRAAVERHFACMEHYYLGDGWYSDGPGRPRDYYISMGFHFYGLLYATLMAEEDPARARCLRERAMAFGQDFIYQFAADGSAIPFGRSLTYRFAEAAFWSAVAFSGLPLFSPGVVKGLVLRHLRHWLQQPIFDRDGVLSVGYHYPNLIMAEDYNAPGSPYWALKLFLVLALPEEGDFWQAEALPLPRLDRQRALPHAGQLIVRDAQDDHLFLLTAGQLELNNFVNSGPKYTKFAYSNRFGFCVERGRYGLPHAAGDSMLLLAEQDEYWRGRRDCREVETRDDLIFSRWLPWHDVEVATWLIPAGEGHVRLHRIATARTLTSAEGGFAVVSDAQTAIRTGAQGRRCDAIARNGTSVIQCLYATVPRQADWVRTPPNSNLMFADTAAIPVLKALLPPGEHWLGCWVAASPQAAIADAEVPQWTLAEGTLTLLFDGHTQRIRL</sequence>
<dbReference type="InterPro" id="IPR049349">
    <property type="entry name" value="DUF2264_N"/>
</dbReference>
<dbReference type="Pfam" id="PF10022">
    <property type="entry name" value="DUF2264"/>
    <property type="match status" value="1"/>
</dbReference>
<evidence type="ECO:0000259" key="1">
    <source>
        <dbReference type="Pfam" id="PF10022"/>
    </source>
</evidence>
<proteinExistence type="predicted"/>
<dbReference type="AlphaFoldDB" id="A0A2N5EDL4"/>
<dbReference type="InterPro" id="IPR016624">
    <property type="entry name" value="UCP014753"/>
</dbReference>
<dbReference type="RefSeq" id="WP_101815043.1">
    <property type="nucleotide sequence ID" value="NZ_PJZF01000003.1"/>
</dbReference>
<dbReference type="InterPro" id="IPR049237">
    <property type="entry name" value="DUF2264_C"/>
</dbReference>
<organism evidence="3 4">
    <name type="scientific">Chimaeribacter californicus</name>
    <dbReference type="NCBI Taxonomy" id="2060067"/>
    <lineage>
        <taxon>Bacteria</taxon>
        <taxon>Pseudomonadati</taxon>
        <taxon>Pseudomonadota</taxon>
        <taxon>Gammaproteobacteria</taxon>
        <taxon>Enterobacterales</taxon>
        <taxon>Yersiniaceae</taxon>
        <taxon>Chimaeribacter</taxon>
    </lineage>
</organism>
<dbReference type="OrthoDB" id="9813465at2"/>
<comment type="caution">
    <text evidence="3">The sequence shown here is derived from an EMBL/GenBank/DDBJ whole genome shotgun (WGS) entry which is preliminary data.</text>
</comment>
<evidence type="ECO:0000313" key="4">
    <source>
        <dbReference type="Proteomes" id="UP000234240"/>
    </source>
</evidence>
<keyword evidence="4" id="KW-1185">Reference proteome</keyword>
<evidence type="ECO:0008006" key="5">
    <source>
        <dbReference type="Google" id="ProtNLM"/>
    </source>
</evidence>
<evidence type="ECO:0000259" key="2">
    <source>
        <dbReference type="Pfam" id="PF20938"/>
    </source>
</evidence>
<dbReference type="Pfam" id="PF20938">
    <property type="entry name" value="DUF2264_C"/>
    <property type="match status" value="1"/>
</dbReference>
<name>A0A2N5EDL4_9GAMM</name>